<dbReference type="OrthoDB" id="2998174at2759"/>
<dbReference type="InterPro" id="IPR024652">
    <property type="entry name" value="Trichodiene_synth"/>
</dbReference>
<sequence>MVYPSSASLAIDPVFLQDCYDYASDKGYPNAASSKMASAILVGVTIAQQAYSHLNDRRAQVYIAMFTGAATYIDDISETHTDDVRSFPIRFVNGETQADAELVFAAKAFRDVGNVYPPAQAAMITTSVLNFVTGCVLEDECKTIKPSENAPSYPYFLRSLTGVADAYLVMMFPADVPLQRYVQAFPDLTLMINVTNDVMSFYKEELAGETTNYISRRAAIKGTSKISALRDIADETIRANRQILKVLEGDERASDAYTSFKEGYMRFHVASVRYRFHEIML</sequence>
<dbReference type="OMA" id="SYYKEFC"/>
<dbReference type="Proteomes" id="UP000053558">
    <property type="component" value="Unassembled WGS sequence"/>
</dbReference>
<evidence type="ECO:0000313" key="4">
    <source>
        <dbReference type="Proteomes" id="UP000053558"/>
    </source>
</evidence>
<dbReference type="KEGG" id="cput:CONPUDRAFT_62911"/>
<proteinExistence type="inferred from homology"/>
<evidence type="ECO:0000256" key="1">
    <source>
        <dbReference type="ARBA" id="ARBA00007946"/>
    </source>
</evidence>
<dbReference type="RefSeq" id="XP_007772404.1">
    <property type="nucleotide sequence ID" value="XM_007774214.1"/>
</dbReference>
<dbReference type="SFLD" id="SFLDG01021">
    <property type="entry name" value="Trichodiene_Synthase_Like"/>
    <property type="match status" value="1"/>
</dbReference>
<evidence type="ECO:0000256" key="2">
    <source>
        <dbReference type="ARBA" id="ARBA00023239"/>
    </source>
</evidence>
<gene>
    <name evidence="3" type="ORF">CONPUDRAFT_62911</name>
</gene>
<keyword evidence="2" id="KW-0456">Lyase</keyword>
<dbReference type="AlphaFoldDB" id="A0A5M3MEB5"/>
<dbReference type="EMBL" id="JH711584">
    <property type="protein sequence ID" value="EIW77346.1"/>
    <property type="molecule type" value="Genomic_DNA"/>
</dbReference>
<dbReference type="GO" id="GO:0016838">
    <property type="term" value="F:carbon-oxygen lyase activity, acting on phosphates"/>
    <property type="evidence" value="ECO:0007669"/>
    <property type="project" value="InterPro"/>
</dbReference>
<comment type="similarity">
    <text evidence="1">Belongs to the trichodiene synthase family.</text>
</comment>
<dbReference type="SUPFAM" id="SSF48576">
    <property type="entry name" value="Terpenoid synthases"/>
    <property type="match status" value="1"/>
</dbReference>
<name>A0A5M3MEB5_CONPW</name>
<reference evidence="4" key="1">
    <citation type="journal article" date="2012" name="Science">
        <title>The Paleozoic origin of enzymatic lignin decomposition reconstructed from 31 fungal genomes.</title>
        <authorList>
            <person name="Floudas D."/>
            <person name="Binder M."/>
            <person name="Riley R."/>
            <person name="Barry K."/>
            <person name="Blanchette R.A."/>
            <person name="Henrissat B."/>
            <person name="Martinez A.T."/>
            <person name="Otillar R."/>
            <person name="Spatafora J.W."/>
            <person name="Yadav J.S."/>
            <person name="Aerts A."/>
            <person name="Benoit I."/>
            <person name="Boyd A."/>
            <person name="Carlson A."/>
            <person name="Copeland A."/>
            <person name="Coutinho P.M."/>
            <person name="de Vries R.P."/>
            <person name="Ferreira P."/>
            <person name="Findley K."/>
            <person name="Foster B."/>
            <person name="Gaskell J."/>
            <person name="Glotzer D."/>
            <person name="Gorecki P."/>
            <person name="Heitman J."/>
            <person name="Hesse C."/>
            <person name="Hori C."/>
            <person name="Igarashi K."/>
            <person name="Jurgens J.A."/>
            <person name="Kallen N."/>
            <person name="Kersten P."/>
            <person name="Kohler A."/>
            <person name="Kuees U."/>
            <person name="Kumar T.K.A."/>
            <person name="Kuo A."/>
            <person name="LaButti K."/>
            <person name="Larrondo L.F."/>
            <person name="Lindquist E."/>
            <person name="Ling A."/>
            <person name="Lombard V."/>
            <person name="Lucas S."/>
            <person name="Lundell T."/>
            <person name="Martin R."/>
            <person name="McLaughlin D.J."/>
            <person name="Morgenstern I."/>
            <person name="Morin E."/>
            <person name="Murat C."/>
            <person name="Nagy L.G."/>
            <person name="Nolan M."/>
            <person name="Ohm R.A."/>
            <person name="Patyshakuliyeva A."/>
            <person name="Rokas A."/>
            <person name="Ruiz-Duenas F.J."/>
            <person name="Sabat G."/>
            <person name="Salamov A."/>
            <person name="Samejima M."/>
            <person name="Schmutz J."/>
            <person name="Slot J.C."/>
            <person name="St John F."/>
            <person name="Stenlid J."/>
            <person name="Sun H."/>
            <person name="Sun S."/>
            <person name="Syed K."/>
            <person name="Tsang A."/>
            <person name="Wiebenga A."/>
            <person name="Young D."/>
            <person name="Pisabarro A."/>
            <person name="Eastwood D.C."/>
            <person name="Martin F."/>
            <person name="Cullen D."/>
            <person name="Grigoriev I.V."/>
            <person name="Hibbett D.S."/>
        </authorList>
    </citation>
    <scope>NUCLEOTIDE SEQUENCE [LARGE SCALE GENOMIC DNA]</scope>
    <source>
        <strain evidence="4">RWD-64-598 SS2</strain>
    </source>
</reference>
<dbReference type="Pfam" id="PF06330">
    <property type="entry name" value="TRI5"/>
    <property type="match status" value="1"/>
</dbReference>
<dbReference type="SFLD" id="SFLDS00005">
    <property type="entry name" value="Isoprenoid_Synthase_Type_I"/>
    <property type="match status" value="1"/>
</dbReference>
<accession>A0A5M3MEB5</accession>
<evidence type="ECO:0000313" key="3">
    <source>
        <dbReference type="EMBL" id="EIW77346.1"/>
    </source>
</evidence>
<comment type="caution">
    <text evidence="3">The sequence shown here is derived from an EMBL/GenBank/DDBJ whole genome shotgun (WGS) entry which is preliminary data.</text>
</comment>
<keyword evidence="4" id="KW-1185">Reference proteome</keyword>
<dbReference type="GeneID" id="19208265"/>
<dbReference type="Gene3D" id="1.10.600.10">
    <property type="entry name" value="Farnesyl Diphosphate Synthase"/>
    <property type="match status" value="1"/>
</dbReference>
<organism evidence="3 4">
    <name type="scientific">Coniophora puteana (strain RWD-64-598)</name>
    <name type="common">Brown rot fungus</name>
    <dbReference type="NCBI Taxonomy" id="741705"/>
    <lineage>
        <taxon>Eukaryota</taxon>
        <taxon>Fungi</taxon>
        <taxon>Dikarya</taxon>
        <taxon>Basidiomycota</taxon>
        <taxon>Agaricomycotina</taxon>
        <taxon>Agaricomycetes</taxon>
        <taxon>Agaricomycetidae</taxon>
        <taxon>Boletales</taxon>
        <taxon>Coniophorineae</taxon>
        <taxon>Coniophoraceae</taxon>
        <taxon>Coniophora</taxon>
    </lineage>
</organism>
<protein>
    <submittedName>
        <fullName evidence="3">Terpenoid synthase</fullName>
    </submittedName>
</protein>
<dbReference type="InterPro" id="IPR008949">
    <property type="entry name" value="Isoprenoid_synthase_dom_sf"/>
</dbReference>